<organism evidence="1 2">
    <name type="scientific">Collybia nuda</name>
    <dbReference type="NCBI Taxonomy" id="64659"/>
    <lineage>
        <taxon>Eukaryota</taxon>
        <taxon>Fungi</taxon>
        <taxon>Dikarya</taxon>
        <taxon>Basidiomycota</taxon>
        <taxon>Agaricomycotina</taxon>
        <taxon>Agaricomycetes</taxon>
        <taxon>Agaricomycetidae</taxon>
        <taxon>Agaricales</taxon>
        <taxon>Tricholomatineae</taxon>
        <taxon>Clitocybaceae</taxon>
        <taxon>Collybia</taxon>
    </lineage>
</organism>
<evidence type="ECO:0000313" key="1">
    <source>
        <dbReference type="EMBL" id="KAF9455619.1"/>
    </source>
</evidence>
<keyword evidence="2" id="KW-1185">Reference proteome</keyword>
<dbReference type="OrthoDB" id="3248986at2759"/>
<comment type="caution">
    <text evidence="1">The sequence shown here is derived from an EMBL/GenBank/DDBJ whole genome shotgun (WGS) entry which is preliminary data.</text>
</comment>
<evidence type="ECO:0000313" key="2">
    <source>
        <dbReference type="Proteomes" id="UP000807353"/>
    </source>
</evidence>
<reference evidence="1" key="1">
    <citation type="submission" date="2020-11" db="EMBL/GenBank/DDBJ databases">
        <authorList>
            <consortium name="DOE Joint Genome Institute"/>
            <person name="Ahrendt S."/>
            <person name="Riley R."/>
            <person name="Andreopoulos W."/>
            <person name="Labutti K."/>
            <person name="Pangilinan J."/>
            <person name="Ruiz-Duenas F.J."/>
            <person name="Barrasa J.M."/>
            <person name="Sanchez-Garcia M."/>
            <person name="Camarero S."/>
            <person name="Miyauchi S."/>
            <person name="Serrano A."/>
            <person name="Linde D."/>
            <person name="Babiker R."/>
            <person name="Drula E."/>
            <person name="Ayuso-Fernandez I."/>
            <person name="Pacheco R."/>
            <person name="Padilla G."/>
            <person name="Ferreira P."/>
            <person name="Barriuso J."/>
            <person name="Kellner H."/>
            <person name="Castanera R."/>
            <person name="Alfaro M."/>
            <person name="Ramirez L."/>
            <person name="Pisabarro A.G."/>
            <person name="Kuo A."/>
            <person name="Tritt A."/>
            <person name="Lipzen A."/>
            <person name="He G."/>
            <person name="Yan M."/>
            <person name="Ng V."/>
            <person name="Cullen D."/>
            <person name="Martin F."/>
            <person name="Rosso M.-N."/>
            <person name="Henrissat B."/>
            <person name="Hibbett D."/>
            <person name="Martinez A.T."/>
            <person name="Grigoriev I.V."/>
        </authorList>
    </citation>
    <scope>NUCLEOTIDE SEQUENCE</scope>
    <source>
        <strain evidence="1">CBS 247.69</strain>
    </source>
</reference>
<gene>
    <name evidence="1" type="ORF">BDZ94DRAFT_1316026</name>
</gene>
<dbReference type="AlphaFoldDB" id="A0A9P6CC09"/>
<sequence length="84" mass="9596">MKEMPDGEMWYYSATKTKHEVGSMGTICDMPNNNDGILTKLFSHQFGLQLTLNTDWFGVLSGCPHSTGPVYWSINNLAQEFWYL</sequence>
<proteinExistence type="predicted"/>
<accession>A0A9P6CC09</accession>
<dbReference type="EMBL" id="MU150583">
    <property type="protein sequence ID" value="KAF9455619.1"/>
    <property type="molecule type" value="Genomic_DNA"/>
</dbReference>
<dbReference type="Proteomes" id="UP000807353">
    <property type="component" value="Unassembled WGS sequence"/>
</dbReference>
<protein>
    <submittedName>
        <fullName evidence="1">Uncharacterized protein</fullName>
    </submittedName>
</protein>
<name>A0A9P6CC09_9AGAR</name>